<dbReference type="AlphaFoldDB" id="A0A9E5A6T2"/>
<keyword evidence="1" id="KW-1133">Transmembrane helix</keyword>
<reference evidence="3" key="1">
    <citation type="submission" date="2022-12" db="EMBL/GenBank/DDBJ databases">
        <title>Reclassification of two methanogenic archaea species isolated from the Kolyma lowland permafrost.</title>
        <authorList>
            <person name="Trubitsyn V.E."/>
            <person name="Rivkina E.M."/>
            <person name="Shcherbakova V.A."/>
        </authorList>
    </citation>
    <scope>NUCLEOTIDE SEQUENCE</scope>
    <source>
        <strain evidence="2">M2</strain>
        <strain evidence="3">MK4</strain>
    </source>
</reference>
<organism evidence="3">
    <name type="scientific">Methanobacterium veterum</name>
    <dbReference type="NCBI Taxonomy" id="408577"/>
    <lineage>
        <taxon>Archaea</taxon>
        <taxon>Methanobacteriati</taxon>
        <taxon>Methanobacteriota</taxon>
        <taxon>Methanomada group</taxon>
        <taxon>Methanobacteria</taxon>
        <taxon>Methanobacteriales</taxon>
        <taxon>Methanobacteriaceae</taxon>
        <taxon>Methanobacterium</taxon>
    </lineage>
</organism>
<name>A0A9E5A6T2_9EURY</name>
<accession>A0A9E5A6T2</accession>
<dbReference type="EMBL" id="JAPVER010000020">
    <property type="protein sequence ID" value="MCZ3366552.1"/>
    <property type="molecule type" value="Genomic_DNA"/>
</dbReference>
<evidence type="ECO:0000313" key="2">
    <source>
        <dbReference type="EMBL" id="MCZ3366552.1"/>
    </source>
</evidence>
<gene>
    <name evidence="3" type="ORF">O3H35_16765</name>
    <name evidence="2" type="ORF">O3H54_11745</name>
</gene>
<comment type="caution">
    <text evidence="3">The sequence shown here is derived from an EMBL/GenBank/DDBJ whole genome shotgun (WGS) entry which is preliminary data.</text>
</comment>
<keyword evidence="1" id="KW-0472">Membrane</keyword>
<feature type="transmembrane region" description="Helical" evidence="1">
    <location>
        <begin position="21"/>
        <end position="40"/>
    </location>
</feature>
<evidence type="ECO:0000256" key="1">
    <source>
        <dbReference type="SAM" id="Phobius"/>
    </source>
</evidence>
<protein>
    <submittedName>
        <fullName evidence="3">Uncharacterized protein</fullName>
    </submittedName>
</protein>
<feature type="transmembrane region" description="Helical" evidence="1">
    <location>
        <begin position="79"/>
        <end position="98"/>
    </location>
</feature>
<dbReference type="Proteomes" id="UP001074446">
    <property type="component" value="Unassembled WGS sequence"/>
</dbReference>
<dbReference type="Proteomes" id="UP001068021">
    <property type="component" value="Unassembled WGS sequence"/>
</dbReference>
<evidence type="ECO:0000313" key="3">
    <source>
        <dbReference type="EMBL" id="MCZ3374304.1"/>
    </source>
</evidence>
<feature type="transmembrane region" description="Helical" evidence="1">
    <location>
        <begin position="104"/>
        <end position="126"/>
    </location>
</feature>
<dbReference type="RefSeq" id="WP_048081023.1">
    <property type="nucleotide sequence ID" value="NZ_JAPVER010000020.1"/>
</dbReference>
<dbReference type="EMBL" id="JAPVES010000030">
    <property type="protein sequence ID" value="MCZ3374304.1"/>
    <property type="molecule type" value="Genomic_DNA"/>
</dbReference>
<sequence>MNRPNRASIRQYLDARLIVRVRIFSIISIAMLSLIAFEMLRGTINMSLAIAGILIGLAVSIIVSRMFRLIWDEETKKVIGNMDWIGAVVLIFYISFMLTRTLFLGYYVQGSLFLAIVLSITAGTFIGRVMGTKHGICRVLNTWKIL</sequence>
<evidence type="ECO:0000313" key="4">
    <source>
        <dbReference type="Proteomes" id="UP001068021"/>
    </source>
</evidence>
<feature type="transmembrane region" description="Helical" evidence="1">
    <location>
        <begin position="46"/>
        <end position="67"/>
    </location>
</feature>
<keyword evidence="4" id="KW-1185">Reference proteome</keyword>
<proteinExistence type="predicted"/>
<keyword evidence="1" id="KW-0812">Transmembrane</keyword>